<evidence type="ECO:0000256" key="1">
    <source>
        <dbReference type="PROSITE-ProRule" id="PRU00221"/>
    </source>
</evidence>
<dbReference type="PROSITE" id="PS50294">
    <property type="entry name" value="WD_REPEATS_REGION"/>
    <property type="match status" value="1"/>
</dbReference>
<comment type="caution">
    <text evidence="3">The sequence shown here is derived from an EMBL/GenBank/DDBJ whole genome shotgun (WGS) entry which is preliminary data.</text>
</comment>
<feature type="repeat" description="WD" evidence="1">
    <location>
        <begin position="501"/>
        <end position="542"/>
    </location>
</feature>
<dbReference type="Gene3D" id="2.130.10.10">
    <property type="entry name" value="YVTN repeat-like/Quinoprotein amine dehydrogenase"/>
    <property type="match status" value="2"/>
</dbReference>
<feature type="coiled-coil region" evidence="2">
    <location>
        <begin position="996"/>
        <end position="1058"/>
    </location>
</feature>
<evidence type="ECO:0000256" key="2">
    <source>
        <dbReference type="SAM" id="Coils"/>
    </source>
</evidence>
<proteinExistence type="predicted"/>
<dbReference type="SUPFAM" id="SSF50998">
    <property type="entry name" value="Quinoprotein alcohol dehydrogenase-like"/>
    <property type="match status" value="1"/>
</dbReference>
<evidence type="ECO:0000313" key="3">
    <source>
        <dbReference type="EMBL" id="KAK8884974.1"/>
    </source>
</evidence>
<dbReference type="Proteomes" id="UP001470230">
    <property type="component" value="Unassembled WGS sequence"/>
</dbReference>
<dbReference type="SMART" id="SM00320">
    <property type="entry name" value="WD40"/>
    <property type="match status" value="5"/>
</dbReference>
<keyword evidence="2" id="KW-0175">Coiled coil</keyword>
<dbReference type="SUPFAM" id="SSF50969">
    <property type="entry name" value="YVTN repeat-like/Quinoprotein amine dehydrogenase"/>
    <property type="match status" value="1"/>
</dbReference>
<feature type="coiled-coil region" evidence="2">
    <location>
        <begin position="317"/>
        <end position="344"/>
    </location>
</feature>
<protein>
    <recommendedName>
        <fullName evidence="5">Cilia- and flagella-associated protein 57</fullName>
    </recommendedName>
</protein>
<feature type="coiled-coil region" evidence="2">
    <location>
        <begin position="844"/>
        <end position="946"/>
    </location>
</feature>
<dbReference type="InterPro" id="IPR011044">
    <property type="entry name" value="Quino_amine_DH_bsu"/>
</dbReference>
<gene>
    <name evidence="3" type="ORF">M9Y10_044100</name>
</gene>
<dbReference type="PROSITE" id="PS50082">
    <property type="entry name" value="WD_REPEATS_2"/>
    <property type="match status" value="2"/>
</dbReference>
<organism evidence="3 4">
    <name type="scientific">Tritrichomonas musculus</name>
    <dbReference type="NCBI Taxonomy" id="1915356"/>
    <lineage>
        <taxon>Eukaryota</taxon>
        <taxon>Metamonada</taxon>
        <taxon>Parabasalia</taxon>
        <taxon>Tritrichomonadida</taxon>
        <taxon>Tritrichomonadidae</taxon>
        <taxon>Tritrichomonas</taxon>
    </lineage>
</organism>
<dbReference type="InterPro" id="IPR052993">
    <property type="entry name" value="CFA-57"/>
</dbReference>
<accession>A0ABR2K1J9</accession>
<dbReference type="Pfam" id="PF00400">
    <property type="entry name" value="WD40"/>
    <property type="match status" value="3"/>
</dbReference>
<name>A0ABR2K1J9_9EUKA</name>
<feature type="coiled-coil region" evidence="2">
    <location>
        <begin position="1152"/>
        <end position="1186"/>
    </location>
</feature>
<dbReference type="InterPro" id="IPR015943">
    <property type="entry name" value="WD40/YVTN_repeat-like_dom_sf"/>
</dbReference>
<sequence>MTNYTGIRLEPVSALGITILKNNTIHWNGSRQFFYPVGQHIREYQLETNQLQFLFSERFGKNCTEVIEICDLAVTSNGQFIAISEVYRPNHAILSIYDSETQVAHVHLRHDEVEKFVSLTLSSDGSFIAALGIGSQNCRIFLWKMGRQVPPLTIIPVSNTTTSICFDPQNHYRLVIFGSPGIRSILINTIDKTMKEIETDQTFEKYVFVPSVNGLLLASFQTFLYIIMNDTIVETIQPLQKENIDFLRSVRNYVFIISGSNIHMYKANPDPPYLAYVGLIDLSISTINDFSPSPDGDLAVVLYDNSYSGLLDINVAMKIIKQNNETKENESKELEQEQEAELNSFMETQAELDMDLQSSIVNAKEMQQFIGLFTPLPIRYHIGPIVAVATCPRKPLLATCGGQDRTLLVWNLAKKTVIASEKLPEPVNSCSFHPSGDLLAVGTSEKLLLYSLTFDSLVLRTKWDSFSCTCVSFSNGGHLLAAGSLIIKVISTYNAKVVTSLRGHNLTIKSITWAPNDSFFISSGIDGNVYKWSAKTWDRETQVSLPTQCLSALLTESSTTVHDSIENEGSSITNTNYNVLVATANSTIYDMELQCERMPNQRRIITAIDMPVSFSMISGDTRGNLLVIPYPLLPSGEENPFHIGVEVSVHTQAVHCIVSSTDGQTLISGSEDSSVFIFNIVQPHQIVIAAPVSMAYQHKDQNFLIERDAFEEKKDNLSRLREMMNLHRSQYQCAQTRLKEKQSNEIAQIKNQWQMTLCSLQNHLHALVNQKTEQEKKATEMIAESDSQHFAKIRKVKELYEQKLSEETQKSGELVKEKIRVQCEFEKKLHQMTEEYKKKLLDHKEEAQIQLELQATDNTSAEREYKQVQRLQVEEINVLRQEHEREMEEYRQKLEQNIIDLNSKIERARTKLVSDQDTHESQVEHKNRLLAEKEKIIQERAILLRKQKTCSEQITVLKNELMARNERVERQTSNLLAFKSKNDELTKWRNVMDFRLKELKKQTEPKNKEIEVLRKKIDKNEISLRSMKKSTQKDQDKLDKMEAEINGLYNEIIKAENAITKCEMKINLFKNKVHSVYTEIDPEFWGDELVKMFKEFVTDTKVDNEDKALLDSLYEFDRQKVSLAQKVIDLRVKVENDSETSGNTYLKQIRRNENFISDLQKLREENSKLRSELRFLQTSINSLMKQCARESKPLETKMKSMIKSANISNIICQPGQQLGIKRTAKSGIPVVIEQFL</sequence>
<dbReference type="PANTHER" id="PTHR32215">
    <property type="entry name" value="CILIA- AND FLAGELLA-ASSOCIATED PROTEIN 57"/>
    <property type="match status" value="1"/>
</dbReference>
<keyword evidence="1" id="KW-0853">WD repeat</keyword>
<dbReference type="PANTHER" id="PTHR32215:SF0">
    <property type="entry name" value="CILIA- AND FLAGELLA-ASSOCIATED PROTEIN 57"/>
    <property type="match status" value="1"/>
</dbReference>
<reference evidence="3 4" key="1">
    <citation type="submission" date="2024-04" db="EMBL/GenBank/DDBJ databases">
        <title>Tritrichomonas musculus Genome.</title>
        <authorList>
            <person name="Alves-Ferreira E."/>
            <person name="Grigg M."/>
            <person name="Lorenzi H."/>
            <person name="Galac M."/>
        </authorList>
    </citation>
    <scope>NUCLEOTIDE SEQUENCE [LARGE SCALE GENOMIC DNA]</scope>
    <source>
        <strain evidence="3 4">EAF2021</strain>
    </source>
</reference>
<dbReference type="EMBL" id="JAPFFF010000008">
    <property type="protein sequence ID" value="KAK8884974.1"/>
    <property type="molecule type" value="Genomic_DNA"/>
</dbReference>
<evidence type="ECO:0000313" key="4">
    <source>
        <dbReference type="Proteomes" id="UP001470230"/>
    </source>
</evidence>
<evidence type="ECO:0008006" key="5">
    <source>
        <dbReference type="Google" id="ProtNLM"/>
    </source>
</evidence>
<dbReference type="InterPro" id="IPR011047">
    <property type="entry name" value="Quinoprotein_ADH-like_sf"/>
</dbReference>
<keyword evidence="4" id="KW-1185">Reference proteome</keyword>
<feature type="repeat" description="WD" evidence="1">
    <location>
        <begin position="647"/>
        <end position="680"/>
    </location>
</feature>
<dbReference type="InterPro" id="IPR001680">
    <property type="entry name" value="WD40_rpt"/>
</dbReference>